<evidence type="ECO:0000313" key="9">
    <source>
        <dbReference type="Proteomes" id="UP000320239"/>
    </source>
</evidence>
<keyword evidence="2" id="KW-0731">Sigma factor</keyword>
<evidence type="ECO:0000256" key="2">
    <source>
        <dbReference type="ARBA" id="ARBA00023082"/>
    </source>
</evidence>
<proteinExistence type="predicted"/>
<dbReference type="InterPro" id="IPR013325">
    <property type="entry name" value="RNA_pol_sigma_r2"/>
</dbReference>
<dbReference type="InterPro" id="IPR007630">
    <property type="entry name" value="RNA_pol_sigma70_r4"/>
</dbReference>
<dbReference type="Gene3D" id="1.20.120.1810">
    <property type="match status" value="1"/>
</dbReference>
<evidence type="ECO:0000256" key="3">
    <source>
        <dbReference type="ARBA" id="ARBA00023125"/>
    </source>
</evidence>
<keyword evidence="9" id="KW-1185">Reference proteome</keyword>
<dbReference type="PANTHER" id="PTHR30385:SF4">
    <property type="entry name" value="RNA POLYMERASE SIGMA-E FACTOR"/>
    <property type="match status" value="1"/>
</dbReference>
<feature type="domain" description="RNA polymerase sigma-70 region 2" evidence="6">
    <location>
        <begin position="39"/>
        <end position="106"/>
    </location>
</feature>
<dbReference type="Gene3D" id="1.10.10.10">
    <property type="entry name" value="Winged helix-like DNA-binding domain superfamily/Winged helix DNA-binding domain"/>
    <property type="match status" value="2"/>
</dbReference>
<dbReference type="OrthoDB" id="9804285at2"/>
<evidence type="ECO:0000259" key="6">
    <source>
        <dbReference type="Pfam" id="PF04542"/>
    </source>
</evidence>
<dbReference type="InterPro" id="IPR014322">
    <property type="entry name" value="RNA_pol_sigma-B/F/G"/>
</dbReference>
<dbReference type="Proteomes" id="UP000320239">
    <property type="component" value="Unassembled WGS sequence"/>
</dbReference>
<dbReference type="InterPro" id="IPR007624">
    <property type="entry name" value="RNA_pol_sigma70_r3"/>
</dbReference>
<sequence length="258" mass="28314">MHLSTAPSAEDHAAGLILAMTQRAQTDPARPLLREAAITAWTPMAQRLARRYASRGESPEDLSQIAVVGLIKAVDGFEPGRGADFTSYAIPTILGELKRHFRDRTWNIRVPRRLQEMIMATAKAREALMQAHGREPTVADLAEHLGVGEEAVIEGLEGSYAYRATSLSKPIGADGEVELSDTLGADEHGYDLAELRLVLGPAMACLTPREQRVVTLRFYGNQTQIRIAEQIGVSQMHVSRLLTRALAKLRTELAPDAW</sequence>
<dbReference type="PRINTS" id="PR00046">
    <property type="entry name" value="SIGMA70FCT"/>
</dbReference>
<reference evidence="8 9" key="1">
    <citation type="submission" date="2019-06" db="EMBL/GenBank/DDBJ databases">
        <title>Sequencing the genomes of 1000 actinobacteria strains.</title>
        <authorList>
            <person name="Klenk H.-P."/>
        </authorList>
    </citation>
    <scope>NUCLEOTIDE SEQUENCE [LARGE SCALE GENOMIC DNA]</scope>
    <source>
        <strain evidence="8 9">DSM 43866</strain>
    </source>
</reference>
<evidence type="ECO:0000256" key="4">
    <source>
        <dbReference type="ARBA" id="ARBA00023163"/>
    </source>
</evidence>
<comment type="caution">
    <text evidence="8">The sequence shown here is derived from an EMBL/GenBank/DDBJ whole genome shotgun (WGS) entry which is preliminary data.</text>
</comment>
<evidence type="ECO:0000259" key="7">
    <source>
        <dbReference type="Pfam" id="PF04545"/>
    </source>
</evidence>
<evidence type="ECO:0000259" key="5">
    <source>
        <dbReference type="Pfam" id="PF04539"/>
    </source>
</evidence>
<keyword evidence="4" id="KW-0804">Transcription</keyword>
<name>A0A561WBD8_ACTTI</name>
<dbReference type="EMBL" id="VIWY01000003">
    <property type="protein sequence ID" value="TWG21180.1"/>
    <property type="molecule type" value="Genomic_DNA"/>
</dbReference>
<dbReference type="GO" id="GO:0016987">
    <property type="term" value="F:sigma factor activity"/>
    <property type="evidence" value="ECO:0007669"/>
    <property type="project" value="UniProtKB-KW"/>
</dbReference>
<protein>
    <submittedName>
        <fullName evidence="8">RNA polymerase sigma (RpsG/SigG) subunit</fullName>
    </submittedName>
</protein>
<dbReference type="Pfam" id="PF04542">
    <property type="entry name" value="Sigma70_r2"/>
    <property type="match status" value="1"/>
</dbReference>
<dbReference type="GO" id="GO:0003677">
    <property type="term" value="F:DNA binding"/>
    <property type="evidence" value="ECO:0007669"/>
    <property type="project" value="UniProtKB-KW"/>
</dbReference>
<keyword evidence="1" id="KW-0805">Transcription regulation</keyword>
<dbReference type="AlphaFoldDB" id="A0A561WBD8"/>
<dbReference type="InterPro" id="IPR036388">
    <property type="entry name" value="WH-like_DNA-bd_sf"/>
</dbReference>
<feature type="domain" description="RNA polymerase sigma-70 region 3" evidence="5">
    <location>
        <begin position="122"/>
        <end position="186"/>
    </location>
</feature>
<dbReference type="InterPro" id="IPR014284">
    <property type="entry name" value="RNA_pol_sigma-70_dom"/>
</dbReference>
<dbReference type="SUPFAM" id="SSF88946">
    <property type="entry name" value="Sigma2 domain of RNA polymerase sigma factors"/>
    <property type="match status" value="1"/>
</dbReference>
<organism evidence="8 9">
    <name type="scientific">Actinoplanes teichomyceticus</name>
    <dbReference type="NCBI Taxonomy" id="1867"/>
    <lineage>
        <taxon>Bacteria</taxon>
        <taxon>Bacillati</taxon>
        <taxon>Actinomycetota</taxon>
        <taxon>Actinomycetes</taxon>
        <taxon>Micromonosporales</taxon>
        <taxon>Micromonosporaceae</taxon>
        <taxon>Actinoplanes</taxon>
    </lineage>
</organism>
<dbReference type="PANTHER" id="PTHR30385">
    <property type="entry name" value="SIGMA FACTOR F FLAGELLAR"/>
    <property type="match status" value="1"/>
</dbReference>
<keyword evidence="3" id="KW-0238">DNA-binding</keyword>
<evidence type="ECO:0000313" key="8">
    <source>
        <dbReference type="EMBL" id="TWG21180.1"/>
    </source>
</evidence>
<dbReference type="NCBIfam" id="TIGR02937">
    <property type="entry name" value="sigma70-ECF"/>
    <property type="match status" value="1"/>
</dbReference>
<dbReference type="SUPFAM" id="SSF88659">
    <property type="entry name" value="Sigma3 and sigma4 domains of RNA polymerase sigma factors"/>
    <property type="match status" value="2"/>
</dbReference>
<dbReference type="Pfam" id="PF04545">
    <property type="entry name" value="Sigma70_r4"/>
    <property type="match status" value="1"/>
</dbReference>
<dbReference type="InterPro" id="IPR000943">
    <property type="entry name" value="RNA_pol_sigma70"/>
</dbReference>
<feature type="domain" description="RNA polymerase sigma-70 region 4" evidence="7">
    <location>
        <begin position="202"/>
        <end position="250"/>
    </location>
</feature>
<dbReference type="InterPro" id="IPR013324">
    <property type="entry name" value="RNA_pol_sigma_r3/r4-like"/>
</dbReference>
<evidence type="ECO:0000256" key="1">
    <source>
        <dbReference type="ARBA" id="ARBA00023015"/>
    </source>
</evidence>
<accession>A0A561WBD8</accession>
<dbReference type="Pfam" id="PF04539">
    <property type="entry name" value="Sigma70_r3"/>
    <property type="match status" value="1"/>
</dbReference>
<dbReference type="NCBIfam" id="TIGR02980">
    <property type="entry name" value="SigBFG"/>
    <property type="match status" value="1"/>
</dbReference>
<dbReference type="RefSeq" id="WP_122979840.1">
    <property type="nucleotide sequence ID" value="NZ_BOMX01000116.1"/>
</dbReference>
<gene>
    <name evidence="8" type="ORF">FHX34_103710</name>
</gene>
<dbReference type="CDD" id="cd06171">
    <property type="entry name" value="Sigma70_r4"/>
    <property type="match status" value="1"/>
</dbReference>
<dbReference type="GO" id="GO:0006352">
    <property type="term" value="P:DNA-templated transcription initiation"/>
    <property type="evidence" value="ECO:0007669"/>
    <property type="project" value="InterPro"/>
</dbReference>
<dbReference type="InterPro" id="IPR007627">
    <property type="entry name" value="RNA_pol_sigma70_r2"/>
</dbReference>